<evidence type="ECO:0000256" key="1">
    <source>
        <dbReference type="SAM" id="MobiDB-lite"/>
    </source>
</evidence>
<feature type="transmembrane region" description="Helical" evidence="2">
    <location>
        <begin position="137"/>
        <end position="161"/>
    </location>
</feature>
<evidence type="ECO:0000313" key="3">
    <source>
        <dbReference type="EMBL" id="CAI6321026.1"/>
    </source>
</evidence>
<keyword evidence="2" id="KW-1133">Transmembrane helix</keyword>
<organism evidence="3 4">
    <name type="scientific">Periconia digitata</name>
    <dbReference type="NCBI Taxonomy" id="1303443"/>
    <lineage>
        <taxon>Eukaryota</taxon>
        <taxon>Fungi</taxon>
        <taxon>Dikarya</taxon>
        <taxon>Ascomycota</taxon>
        <taxon>Pezizomycotina</taxon>
        <taxon>Dothideomycetes</taxon>
        <taxon>Pleosporomycetidae</taxon>
        <taxon>Pleosporales</taxon>
        <taxon>Massarineae</taxon>
        <taxon>Periconiaceae</taxon>
        <taxon>Periconia</taxon>
    </lineage>
</organism>
<feature type="region of interest" description="Disordered" evidence="1">
    <location>
        <begin position="187"/>
        <end position="231"/>
    </location>
</feature>
<dbReference type="Proteomes" id="UP001152607">
    <property type="component" value="Unassembled WGS sequence"/>
</dbReference>
<keyword evidence="2" id="KW-0472">Membrane</keyword>
<evidence type="ECO:0000256" key="2">
    <source>
        <dbReference type="SAM" id="Phobius"/>
    </source>
</evidence>
<comment type="caution">
    <text evidence="3">The sequence shown here is derived from an EMBL/GenBank/DDBJ whole genome shotgun (WGS) entry which is preliminary data.</text>
</comment>
<sequence length="280" mass="31853">MLPFLGHEIAVSGPAVHTCRCVSLDLLHILLSRTHFGQVFLAITQRRSLYLPFPIAGIHVHLKLSVGSASFYPRTALVFIRRSTIYSDELFNFLKLLRLSLSVTSTVSNRTAYLPTCDRDPSSTFSLLLNLLMLNLLMLNLLMLNLLMLNLLMLNLLLLNLRSLLQAGRRMRIPQMNPRLRPRKRWYGTHRTHARDTSVSSSGPEIRQRQRRRSISPAERRRCHRGPGSRAPSIHLGRGCWSRENIPETADGWIGAVDAAYVGISGYDGRSLASSRWCWW</sequence>
<keyword evidence="2" id="KW-0812">Transmembrane</keyword>
<reference evidence="3" key="1">
    <citation type="submission" date="2023-01" db="EMBL/GenBank/DDBJ databases">
        <authorList>
            <person name="Van Ghelder C."/>
            <person name="Rancurel C."/>
        </authorList>
    </citation>
    <scope>NUCLEOTIDE SEQUENCE</scope>
    <source>
        <strain evidence="3">CNCM I-4278</strain>
    </source>
</reference>
<name>A0A9W4U826_9PLEO</name>
<proteinExistence type="predicted"/>
<protein>
    <submittedName>
        <fullName evidence="3">Uncharacterized protein</fullName>
    </submittedName>
</protein>
<accession>A0A9W4U826</accession>
<evidence type="ECO:0000313" key="4">
    <source>
        <dbReference type="Proteomes" id="UP001152607"/>
    </source>
</evidence>
<keyword evidence="4" id="KW-1185">Reference proteome</keyword>
<dbReference type="EMBL" id="CAOQHR010000002">
    <property type="protein sequence ID" value="CAI6321026.1"/>
    <property type="molecule type" value="Genomic_DNA"/>
</dbReference>
<dbReference type="AlphaFoldDB" id="A0A9W4U826"/>
<gene>
    <name evidence="3" type="ORF">PDIGIT_LOCUS3596</name>
</gene>